<keyword evidence="6" id="KW-0472">Membrane</keyword>
<evidence type="ECO:0000259" key="9">
    <source>
        <dbReference type="PROSITE" id="PS51445"/>
    </source>
</evidence>
<protein>
    <submittedName>
        <fullName evidence="10">Photosystem I reaction center subunit XII</fullName>
    </submittedName>
</protein>
<dbReference type="AlphaFoldDB" id="A0A1D8TZY8"/>
<organism evidence="10 11">
    <name type="scientific">Moorena producens PAL-8-15-08-1</name>
    <dbReference type="NCBI Taxonomy" id="1458985"/>
    <lineage>
        <taxon>Bacteria</taxon>
        <taxon>Bacillati</taxon>
        <taxon>Cyanobacteriota</taxon>
        <taxon>Cyanophyceae</taxon>
        <taxon>Coleofasciculales</taxon>
        <taxon>Coleofasciculaceae</taxon>
        <taxon>Moorena</taxon>
    </lineage>
</organism>
<keyword evidence="4 7" id="KW-0605">Phycobilisome</keyword>
<comment type="subcellular location">
    <subcellularLocation>
        <location evidence="1">Cellular thylakoid membrane</location>
        <topology evidence="1">Peripheral membrane protein</topology>
        <orientation evidence="1">Cytoplasmic side</orientation>
    </subcellularLocation>
</comment>
<dbReference type="STRING" id="1458985.BJP34_30590"/>
<keyword evidence="3" id="KW-0042">Antenna complex</keyword>
<evidence type="ECO:0000256" key="4">
    <source>
        <dbReference type="ARBA" id="ARBA00022738"/>
    </source>
</evidence>
<evidence type="ECO:0000256" key="7">
    <source>
        <dbReference type="PROSITE-ProRule" id="PRU00775"/>
    </source>
</evidence>
<dbReference type="EMBL" id="CP017599">
    <property type="protein sequence ID" value="AOX03210.1"/>
    <property type="molecule type" value="Genomic_DNA"/>
</dbReference>
<gene>
    <name evidence="10" type="ORF">BJP34_30590</name>
</gene>
<sequence>MAAFGPASQLGVGLFEDTDPIEVWPGISSEDAEAVIRAVYRQVLGNAYVMESERLAVPESQFKLGELSVREFVRAVAKSDAYSSRFFDKAPRYRVIELNFKHLLGRAPDGFDEMKAHSIIWDEGGFEAEIDSYLDSDEYQEVYGEDTVPFYRGYKTQTGKKMVGFTHMFQLLRGASSSDFKGSLAGNSPCLNKNVIQEIPTAVIPPSGGVSGWSFQETPLGARTRHGAGATAEGKVYRIEVTGYKSPGAVNRVSKFRRSNQVYLVPFDQLSKEYQRIHKQGGVIASITVV</sequence>
<dbReference type="Pfam" id="PF00427">
    <property type="entry name" value="PBS_linker_poly"/>
    <property type="match status" value="1"/>
</dbReference>
<dbReference type="InterPro" id="IPR008213">
    <property type="entry name" value="CpcD-like_dom"/>
</dbReference>
<dbReference type="PIRSF" id="PIRSF005898">
    <property type="entry name" value="Phycobilisome_CpeC/CpcI"/>
    <property type="match status" value="1"/>
</dbReference>
<evidence type="ECO:0000256" key="6">
    <source>
        <dbReference type="ARBA" id="ARBA00023136"/>
    </source>
</evidence>
<name>A0A1D8TZY8_9CYAN</name>
<reference evidence="11" key="1">
    <citation type="submission" date="2016-10" db="EMBL/GenBank/DDBJ databases">
        <title>Comparative genomics uncovers the prolific and rare metabolic potential of the cyanobacterial genus Moorea.</title>
        <authorList>
            <person name="Leao T."/>
            <person name="Castelao G."/>
            <person name="Korobeynikov A."/>
            <person name="Monroe E.A."/>
            <person name="Podell S."/>
            <person name="Glukhov E."/>
            <person name="Allen E."/>
            <person name="Gerwick W.H."/>
            <person name="Gerwick L."/>
        </authorList>
    </citation>
    <scope>NUCLEOTIDE SEQUENCE [LARGE SCALE GENOMIC DNA]</scope>
    <source>
        <strain evidence="11">PAL-8-15-08-1</strain>
    </source>
</reference>
<dbReference type="RefSeq" id="WP_070395598.1">
    <property type="nucleotide sequence ID" value="NZ_CP017599.1"/>
</dbReference>
<dbReference type="PROSITE" id="PS51445">
    <property type="entry name" value="PBS_LINKER"/>
    <property type="match status" value="1"/>
</dbReference>
<dbReference type="InterPro" id="IPR001297">
    <property type="entry name" value="PBS_linker_dom"/>
</dbReference>
<evidence type="ECO:0000259" key="8">
    <source>
        <dbReference type="PROSITE" id="PS51441"/>
    </source>
</evidence>
<dbReference type="PANTHER" id="PTHR34011:SF6">
    <property type="entry name" value="PHYCOBILIPROTEIN APCE"/>
    <property type="match status" value="1"/>
</dbReference>
<dbReference type="GO" id="GO:0030089">
    <property type="term" value="C:phycobilisome"/>
    <property type="evidence" value="ECO:0007669"/>
    <property type="project" value="UniProtKB-UniRule"/>
</dbReference>
<evidence type="ECO:0000256" key="5">
    <source>
        <dbReference type="ARBA" id="ARBA00023078"/>
    </source>
</evidence>
<feature type="domain" description="CpcD-like" evidence="8">
    <location>
        <begin position="234"/>
        <end position="290"/>
    </location>
</feature>
<dbReference type="Gene3D" id="1.10.3130.20">
    <property type="entry name" value="Phycobilisome linker domain"/>
    <property type="match status" value="1"/>
</dbReference>
<accession>A0A1D8TZY8</accession>
<dbReference type="Pfam" id="PF01383">
    <property type="entry name" value="CpcD"/>
    <property type="match status" value="1"/>
</dbReference>
<dbReference type="InterPro" id="IPR016470">
    <property type="entry name" value="Phycobilisome"/>
</dbReference>
<evidence type="ECO:0000256" key="1">
    <source>
        <dbReference type="ARBA" id="ARBA00004445"/>
    </source>
</evidence>
<proteinExistence type="inferred from homology"/>
<dbReference type="GO" id="GO:0031676">
    <property type="term" value="C:plasma membrane-derived thylakoid membrane"/>
    <property type="evidence" value="ECO:0007669"/>
    <property type="project" value="UniProtKB-SubCell"/>
</dbReference>
<dbReference type="PROSITE" id="PS51441">
    <property type="entry name" value="CPCD_LIKE"/>
    <property type="match status" value="1"/>
</dbReference>
<dbReference type="SMART" id="SM01094">
    <property type="entry name" value="CpcD"/>
    <property type="match status" value="1"/>
</dbReference>
<evidence type="ECO:0000256" key="2">
    <source>
        <dbReference type="ARBA" id="ARBA00022531"/>
    </source>
</evidence>
<dbReference type="GO" id="GO:0015979">
    <property type="term" value="P:photosynthesis"/>
    <property type="evidence" value="ECO:0007669"/>
    <property type="project" value="UniProtKB-KW"/>
</dbReference>
<evidence type="ECO:0000313" key="11">
    <source>
        <dbReference type="Proteomes" id="UP000177870"/>
    </source>
</evidence>
<evidence type="ECO:0000256" key="3">
    <source>
        <dbReference type="ARBA" id="ARBA00022549"/>
    </source>
</evidence>
<keyword evidence="5" id="KW-0793">Thylakoid</keyword>
<evidence type="ECO:0000313" key="10">
    <source>
        <dbReference type="EMBL" id="AOX03210.1"/>
    </source>
</evidence>
<feature type="domain" description="PBS-linker" evidence="9">
    <location>
        <begin position="1"/>
        <end position="180"/>
    </location>
</feature>
<comment type="similarity">
    <text evidence="7">Belongs to the phycobilisome linker protein family.</text>
</comment>
<dbReference type="Proteomes" id="UP000177870">
    <property type="component" value="Chromosome"/>
</dbReference>
<dbReference type="PANTHER" id="PTHR34011">
    <property type="entry name" value="PHYCOBILISOME 32.1 KDA LINKER POLYPEPTIDE, PHYCOCYANIN-ASSOCIATED, ROD 2-RELATED"/>
    <property type="match status" value="1"/>
</dbReference>
<dbReference type="InterPro" id="IPR038255">
    <property type="entry name" value="PBS_linker_sf"/>
</dbReference>
<dbReference type="KEGG" id="mpro:BJP34_30590"/>
<keyword evidence="2" id="KW-0602">Photosynthesis</keyword>
<dbReference type="OrthoDB" id="420396at2"/>